<organism evidence="2 3">
    <name type="scientific">Zygotorulaspora mrakii</name>
    <name type="common">Zygosaccharomyces mrakii</name>
    <dbReference type="NCBI Taxonomy" id="42260"/>
    <lineage>
        <taxon>Eukaryota</taxon>
        <taxon>Fungi</taxon>
        <taxon>Dikarya</taxon>
        <taxon>Ascomycota</taxon>
        <taxon>Saccharomycotina</taxon>
        <taxon>Saccharomycetes</taxon>
        <taxon>Saccharomycetales</taxon>
        <taxon>Saccharomycetaceae</taxon>
        <taxon>Zygotorulaspora</taxon>
    </lineage>
</organism>
<feature type="compositionally biased region" description="Polar residues" evidence="1">
    <location>
        <begin position="232"/>
        <end position="247"/>
    </location>
</feature>
<sequence length="711" mass="80457">MQKSVRVDDYFDNDDGGVWSWYLMNIRSGNFEEVSKNRLKATLLKRFLNERFDPSNNQHHRPNTKILFISIPDKVHRDRILLENFLRDYFHLERLEHIQITRLTHGKIYNHENHYILIDTMNNFEDPRFLKLVNTRWPQCDIAAKELTNSNNKSSTYSPNNINNSHNKTNNKRGRSNHNEDPRSYGTVSERTDSSKSLPTSQPYSSGMQNGIGSASGDNMQLQQRVEVKSVLSESVNENDDTLSTRFFNDEQGHETGSEEAHKAEEDQDYQDDYGESIVLDFPHTIVRKQFTKMNLYSPAQSENVSFNSYEDNLKDAGSESASEDESEITSYPGQPLTLTVTRQEDGLTNGSQSSQEGQNHDSVSELSSVSRSLHSLGSTTSLDEDDNIDVDSDSSDYSVLSILPSISISDSLGHFRLVLQLSLVQNPETKEIFTAIRQSNNEPTVANVEDDWLLYDSNFSMDNLQMLTLQDFLDSNRSFPKIIFYSMIVVSDDEDESTQPKSPQPLLSTNNAFDPSQHTLLRDSLNNDHVSDIESDLSLSNEPKGFYPASDRDETDNDYEYDDASLSEKSDPRMFAPTRIQSNATAHRSIRTVNSIGDWAFLHSHNDVHPSGKMNLSNDSQPTEQNVHFNKDANGLHLSAVNTSSKGGLSKVNTVASMGAVERSKSTPLPVILKSLSIDNEGKRWKSRMEAFRKKRSHRSNNGEKNCAIM</sequence>
<name>A0A7H9B320_ZYGMR</name>
<dbReference type="OrthoDB" id="4070734at2759"/>
<dbReference type="RefSeq" id="XP_037144511.1">
    <property type="nucleotide sequence ID" value="XM_037288616.1"/>
</dbReference>
<feature type="compositionally biased region" description="Basic and acidic residues" evidence="1">
    <location>
        <begin position="248"/>
        <end position="265"/>
    </location>
</feature>
<gene>
    <name evidence="2" type="ORF">HG535_0D04930</name>
</gene>
<proteinExistence type="predicted"/>
<feature type="compositionally biased region" description="Polar residues" evidence="1">
    <location>
        <begin position="195"/>
        <end position="217"/>
    </location>
</feature>
<feature type="compositionally biased region" description="Acidic residues" evidence="1">
    <location>
        <begin position="554"/>
        <end position="566"/>
    </location>
</feature>
<feature type="region of interest" description="Disordered" evidence="1">
    <location>
        <begin position="535"/>
        <end position="571"/>
    </location>
</feature>
<evidence type="ECO:0000313" key="2">
    <source>
        <dbReference type="EMBL" id="QLG72784.1"/>
    </source>
</evidence>
<accession>A0A7H9B320</accession>
<feature type="compositionally biased region" description="Polar residues" evidence="1">
    <location>
        <begin position="148"/>
        <end position="159"/>
    </location>
</feature>
<evidence type="ECO:0000313" key="3">
    <source>
        <dbReference type="Proteomes" id="UP000509704"/>
    </source>
</evidence>
<feature type="compositionally biased region" description="Polar residues" evidence="1">
    <location>
        <begin position="329"/>
        <end position="358"/>
    </location>
</feature>
<feature type="region of interest" description="Disordered" evidence="1">
    <location>
        <begin position="148"/>
        <end position="217"/>
    </location>
</feature>
<protein>
    <recommendedName>
        <fullName evidence="4">Protein GIS4</fullName>
    </recommendedName>
</protein>
<dbReference type="Proteomes" id="UP000509704">
    <property type="component" value="Chromosome 4"/>
</dbReference>
<dbReference type="KEGG" id="zmk:HG535_0D04930"/>
<feature type="region of interest" description="Disordered" evidence="1">
    <location>
        <begin position="311"/>
        <end position="371"/>
    </location>
</feature>
<dbReference type="GeneID" id="59236507"/>
<dbReference type="AlphaFoldDB" id="A0A7H9B320"/>
<dbReference type="EMBL" id="CP058607">
    <property type="protein sequence ID" value="QLG72784.1"/>
    <property type="molecule type" value="Genomic_DNA"/>
</dbReference>
<keyword evidence="3" id="KW-1185">Reference proteome</keyword>
<evidence type="ECO:0008006" key="4">
    <source>
        <dbReference type="Google" id="ProtNLM"/>
    </source>
</evidence>
<evidence type="ECO:0000256" key="1">
    <source>
        <dbReference type="SAM" id="MobiDB-lite"/>
    </source>
</evidence>
<feature type="region of interest" description="Disordered" evidence="1">
    <location>
        <begin position="230"/>
        <end position="269"/>
    </location>
</feature>
<reference evidence="2 3" key="1">
    <citation type="submission" date="2020-07" db="EMBL/GenBank/DDBJ databases">
        <title>The yeast mating-type switching endonuclease HO is a domesticated member of an unorthodox homing genetic element family.</title>
        <authorList>
            <person name="Coughlan A.Y."/>
            <person name="Lombardi L."/>
            <person name="Braun-Galleani S."/>
            <person name="Martos A.R."/>
            <person name="Galeote V."/>
            <person name="Bigey F."/>
            <person name="Dequin S."/>
            <person name="Byrne K.P."/>
            <person name="Wolfe K.H."/>
        </authorList>
    </citation>
    <scope>NUCLEOTIDE SEQUENCE [LARGE SCALE GENOMIC DNA]</scope>
    <source>
        <strain evidence="2 3">NRRL Y-6702</strain>
    </source>
</reference>